<reference evidence="1 2" key="1">
    <citation type="submission" date="2018-06" db="EMBL/GenBank/DDBJ databases">
        <authorList>
            <consortium name="Pathogen Informatics"/>
            <person name="Doyle S."/>
        </authorList>
    </citation>
    <scope>NUCLEOTIDE SEQUENCE [LARGE SCALE GENOMIC DNA]</scope>
    <source>
        <strain evidence="1 2">NCTC13291</strain>
    </source>
</reference>
<sequence length="55" mass="6391">MSNPAQHLFARVGRRLEGLDRRRALGAAPLSLGEHLVWRAWRWLRGLRYGRPSRA</sequence>
<protein>
    <submittedName>
        <fullName evidence="1">Uncharacterized protein</fullName>
    </submittedName>
</protein>
<evidence type="ECO:0000313" key="2">
    <source>
        <dbReference type="Proteomes" id="UP000254919"/>
    </source>
</evidence>
<dbReference type="GeneID" id="99633002"/>
<evidence type="ECO:0000313" key="1">
    <source>
        <dbReference type="EMBL" id="SUE40390.1"/>
    </source>
</evidence>
<dbReference type="Proteomes" id="UP000254919">
    <property type="component" value="Unassembled WGS sequence"/>
</dbReference>
<gene>
    <name evidence="1" type="ORF">NCTC13291_01950</name>
</gene>
<name>A0A379N1V0_9PROT</name>
<dbReference type="EMBL" id="UGVN01000001">
    <property type="protein sequence ID" value="SUE40390.1"/>
    <property type="molecule type" value="Genomic_DNA"/>
</dbReference>
<dbReference type="AlphaFoldDB" id="A0A379N1V0"/>
<proteinExistence type="predicted"/>
<dbReference type="RefSeq" id="WP_019460845.1">
    <property type="nucleotide sequence ID" value="NZ_AP031462.1"/>
</dbReference>
<accession>A0A379N1V0</accession>
<organism evidence="1 2">
    <name type="scientific">Roseomonas mucosa</name>
    <dbReference type="NCBI Taxonomy" id="207340"/>
    <lineage>
        <taxon>Bacteria</taxon>
        <taxon>Pseudomonadati</taxon>
        <taxon>Pseudomonadota</taxon>
        <taxon>Alphaproteobacteria</taxon>
        <taxon>Acetobacterales</taxon>
        <taxon>Roseomonadaceae</taxon>
        <taxon>Roseomonas</taxon>
    </lineage>
</organism>